<dbReference type="RefSeq" id="WP_053999628.1">
    <property type="nucleotide sequence ID" value="NZ_JXMU01000017.1"/>
</dbReference>
<keyword evidence="1" id="KW-1133">Transmembrane helix</keyword>
<comment type="caution">
    <text evidence="2">The sequence shown here is derived from an EMBL/GenBank/DDBJ whole genome shotgun (WGS) entry which is preliminary data.</text>
</comment>
<protein>
    <submittedName>
        <fullName evidence="2">Uncharacterized protein</fullName>
    </submittedName>
</protein>
<accession>A0A0M9GM86</accession>
<feature type="transmembrane region" description="Helical" evidence="1">
    <location>
        <begin position="7"/>
        <end position="37"/>
    </location>
</feature>
<keyword evidence="1" id="KW-0812">Transmembrane</keyword>
<feature type="transmembrane region" description="Helical" evidence="1">
    <location>
        <begin position="161"/>
        <end position="184"/>
    </location>
</feature>
<dbReference type="STRING" id="1514904.SU32_12075"/>
<evidence type="ECO:0000256" key="1">
    <source>
        <dbReference type="SAM" id="Phobius"/>
    </source>
</evidence>
<dbReference type="Proteomes" id="UP000038011">
    <property type="component" value="Unassembled WGS sequence"/>
</dbReference>
<evidence type="ECO:0000313" key="2">
    <source>
        <dbReference type="EMBL" id="KPB00746.1"/>
    </source>
</evidence>
<feature type="transmembrane region" description="Helical" evidence="1">
    <location>
        <begin position="130"/>
        <end position="149"/>
    </location>
</feature>
<reference evidence="2 3" key="1">
    <citation type="submission" date="2015-01" db="EMBL/GenBank/DDBJ databases">
        <title>Ahrensia donghaiensis sp. nov., a novel dimethylsulphoniopropionate-cleavage bacterium isolated from seawater and emended descriptions of the genus Ahrensia and Ahrensia kielensis.</title>
        <authorList>
            <person name="Liu J."/>
        </authorList>
    </citation>
    <scope>NUCLEOTIDE SEQUENCE [LARGE SCALE GENOMIC DNA]</scope>
    <source>
        <strain evidence="2 3">LZD062</strain>
    </source>
</reference>
<feature type="transmembrane region" description="Helical" evidence="1">
    <location>
        <begin position="49"/>
        <end position="73"/>
    </location>
</feature>
<dbReference type="EMBL" id="JXMU01000017">
    <property type="protein sequence ID" value="KPB00746.1"/>
    <property type="molecule type" value="Genomic_DNA"/>
</dbReference>
<organism evidence="2 3">
    <name type="scientific">Ahrensia marina</name>
    <dbReference type="NCBI Taxonomy" id="1514904"/>
    <lineage>
        <taxon>Bacteria</taxon>
        <taxon>Pseudomonadati</taxon>
        <taxon>Pseudomonadota</taxon>
        <taxon>Alphaproteobacteria</taxon>
        <taxon>Hyphomicrobiales</taxon>
        <taxon>Ahrensiaceae</taxon>
        <taxon>Ahrensia</taxon>
    </lineage>
</organism>
<name>A0A0M9GM86_9HYPH</name>
<sequence length="279" mass="31757">MILFTAFVVTVALLLTPLAAAFRVALFYALIIYIILWLEPPSRHEGVNYTLGMLFLGLILFAQFSLIIIRVLVREFRAKGMVELKPYPASPIFFYTDLLLACSLGGLIGAKIFIAIAWTLSTGDGGFNAHYLVTLIGFTLFSGTLWLLVVMFKKHGQSQSILIVSVFAAIFFYLAILSVLGSFYPRYVVGNAAKIARDNPYCIILEKRGTTAEALEEFTFFTMDKQRYNYHATLTVHRDGERSQYYWSYRYGRFVKDKFTTQRQCSPILHFGEKLTKYS</sequence>
<proteinExistence type="predicted"/>
<dbReference type="PATRIC" id="fig|1514904.3.peg.1259"/>
<evidence type="ECO:0000313" key="3">
    <source>
        <dbReference type="Proteomes" id="UP000038011"/>
    </source>
</evidence>
<dbReference type="AlphaFoldDB" id="A0A0M9GM86"/>
<feature type="transmembrane region" description="Helical" evidence="1">
    <location>
        <begin position="94"/>
        <end position="118"/>
    </location>
</feature>
<keyword evidence="3" id="KW-1185">Reference proteome</keyword>
<keyword evidence="1" id="KW-0472">Membrane</keyword>
<gene>
    <name evidence="2" type="ORF">SU32_12075</name>
</gene>